<keyword evidence="3" id="KW-1185">Reference proteome</keyword>
<reference evidence="3" key="1">
    <citation type="journal article" date="2019" name="Int. J. Syst. Evol. Microbiol.">
        <title>The Global Catalogue of Microorganisms (GCM) 10K type strain sequencing project: providing services to taxonomists for standard genome sequencing and annotation.</title>
        <authorList>
            <consortium name="The Broad Institute Genomics Platform"/>
            <consortium name="The Broad Institute Genome Sequencing Center for Infectious Disease"/>
            <person name="Wu L."/>
            <person name="Ma J."/>
        </authorList>
    </citation>
    <scope>NUCLEOTIDE SEQUENCE [LARGE SCALE GENOMIC DNA]</scope>
    <source>
        <strain evidence="3">JCM 10671</strain>
    </source>
</reference>
<protein>
    <submittedName>
        <fullName evidence="2">Cytochrome P450</fullName>
    </submittedName>
</protein>
<dbReference type="Gene3D" id="1.10.630.10">
    <property type="entry name" value="Cytochrome P450"/>
    <property type="match status" value="1"/>
</dbReference>
<gene>
    <name evidence="2" type="ORF">GCM10009547_35640</name>
</gene>
<dbReference type="PRINTS" id="PR00359">
    <property type="entry name" value="BP450"/>
</dbReference>
<evidence type="ECO:0000313" key="2">
    <source>
        <dbReference type="EMBL" id="GAA0628849.1"/>
    </source>
</evidence>
<dbReference type="EMBL" id="BAAAHE010000034">
    <property type="protein sequence ID" value="GAA0628849.1"/>
    <property type="molecule type" value="Genomic_DNA"/>
</dbReference>
<comment type="similarity">
    <text evidence="1">Belongs to the cytochrome P450 family.</text>
</comment>
<proteinExistence type="inferred from homology"/>
<dbReference type="SUPFAM" id="SSF48264">
    <property type="entry name" value="Cytochrome P450"/>
    <property type="match status" value="1"/>
</dbReference>
<sequence>MASVDKAQEAAAPADYASPGVAACPYDFYDRARVETPAYPVPAMGGFMVTRYDTVCAVAKDTATFSSLRPTMGAGDPEFDAIRANGYPAVAALVTCDPPEHMRYRKLVNKPFTPKSTLAHEHLIRKTVADLIDRFEADGHVEIMSQFALPFPTTIIGAILGVPEDGLQNFGRWADIIAEMASGALPRERGLECARGMVEMQLYFADLIEQRRAEPGDDLLSAMITARADEERPLDLPEILELIRIFVAGGTESTASLLGSAMYLLLTHPEQFEAVLADFSLIPAMLEEVLRLESPVQWNPRMVYTEGAQIGDVPIPANSRVMLGWGAANRDPEIYGPDADRFDIFRKGPSHTAFGHANHMCLGAPLARLEARIACEQLFSRLEDIQLAVAAEDVQFVAHGVVRRVTGLPLTFRPARKD</sequence>
<dbReference type="Proteomes" id="UP001500957">
    <property type="component" value="Unassembled WGS sequence"/>
</dbReference>
<comment type="caution">
    <text evidence="2">The sequence shown here is derived from an EMBL/GenBank/DDBJ whole genome shotgun (WGS) entry which is preliminary data.</text>
</comment>
<dbReference type="PANTHER" id="PTHR46696:SF6">
    <property type="entry name" value="P450, PUTATIVE (EUROFUNG)-RELATED"/>
    <property type="match status" value="1"/>
</dbReference>
<name>A0ABP3SCH4_9ACTN</name>
<dbReference type="InterPro" id="IPR002397">
    <property type="entry name" value="Cyt_P450_B"/>
</dbReference>
<dbReference type="RefSeq" id="WP_344607230.1">
    <property type="nucleotide sequence ID" value="NZ_BAAAHE010000034.1"/>
</dbReference>
<dbReference type="PANTHER" id="PTHR46696">
    <property type="entry name" value="P450, PUTATIVE (EUROFUNG)-RELATED"/>
    <property type="match status" value="1"/>
</dbReference>
<dbReference type="InterPro" id="IPR001128">
    <property type="entry name" value="Cyt_P450"/>
</dbReference>
<evidence type="ECO:0000313" key="3">
    <source>
        <dbReference type="Proteomes" id="UP001500957"/>
    </source>
</evidence>
<dbReference type="Pfam" id="PF00067">
    <property type="entry name" value="p450"/>
    <property type="match status" value="1"/>
</dbReference>
<evidence type="ECO:0000256" key="1">
    <source>
        <dbReference type="ARBA" id="ARBA00010617"/>
    </source>
</evidence>
<dbReference type="PRINTS" id="PR00385">
    <property type="entry name" value="P450"/>
</dbReference>
<dbReference type="InterPro" id="IPR036396">
    <property type="entry name" value="Cyt_P450_sf"/>
</dbReference>
<organism evidence="2 3">
    <name type="scientific">Sporichthya brevicatena</name>
    <dbReference type="NCBI Taxonomy" id="171442"/>
    <lineage>
        <taxon>Bacteria</taxon>
        <taxon>Bacillati</taxon>
        <taxon>Actinomycetota</taxon>
        <taxon>Actinomycetes</taxon>
        <taxon>Sporichthyales</taxon>
        <taxon>Sporichthyaceae</taxon>
        <taxon>Sporichthya</taxon>
    </lineage>
</organism>
<accession>A0ABP3SCH4</accession>